<protein>
    <submittedName>
        <fullName evidence="5">Putative ABC transport system ATP-binding protein/lipoprotein-releasing system ATP-binding protein</fullName>
    </submittedName>
</protein>
<dbReference type="Proteomes" id="UP000248806">
    <property type="component" value="Unassembled WGS sequence"/>
</dbReference>
<keyword evidence="2" id="KW-0547">Nucleotide-binding</keyword>
<evidence type="ECO:0000313" key="5">
    <source>
        <dbReference type="EMBL" id="PZW28333.1"/>
    </source>
</evidence>
<dbReference type="GO" id="GO:0098796">
    <property type="term" value="C:membrane protein complex"/>
    <property type="evidence" value="ECO:0007669"/>
    <property type="project" value="UniProtKB-ARBA"/>
</dbReference>
<dbReference type="EMBL" id="QKUF01000010">
    <property type="protein sequence ID" value="PZW28333.1"/>
    <property type="molecule type" value="Genomic_DNA"/>
</dbReference>
<dbReference type="GO" id="GO:0005886">
    <property type="term" value="C:plasma membrane"/>
    <property type="evidence" value="ECO:0007669"/>
    <property type="project" value="TreeGrafter"/>
</dbReference>
<keyword evidence="5" id="KW-0449">Lipoprotein</keyword>
<dbReference type="InterPro" id="IPR017871">
    <property type="entry name" value="ABC_transporter-like_CS"/>
</dbReference>
<dbReference type="GO" id="GO:0022857">
    <property type="term" value="F:transmembrane transporter activity"/>
    <property type="evidence" value="ECO:0007669"/>
    <property type="project" value="TreeGrafter"/>
</dbReference>
<proteinExistence type="predicted"/>
<dbReference type="Pfam" id="PF00005">
    <property type="entry name" value="ABC_tran"/>
    <property type="match status" value="1"/>
</dbReference>
<sequence>MQREQEVQTNLSEKRKQKEAFVCVEAVRKVYQEKEKELVVFQDVHFEIQSGEFITIIGQSGSGKTTLLALLGALDTPTSGEIWVDGHAVHTLKGASAVRYRRHVVGFVFQLFYLLPNLTALENVMLPLLPYQRHANVNIRQRAKELLERVGLGGRLGHTPARLSGGEQQRVAIARALMHRPRLLLADEPTGNLDPRTGQEILTLLREIQREEQSTMILVTHDLNIAARADRCLSMEEMKNASSF</sequence>
<name>A0A326U4Z6_THEHA</name>
<dbReference type="CDD" id="cd03255">
    <property type="entry name" value="ABC_MJ0796_LolCDE_FtsE"/>
    <property type="match status" value="1"/>
</dbReference>
<dbReference type="OrthoDB" id="9802264at2"/>
<dbReference type="PROSITE" id="PS00211">
    <property type="entry name" value="ABC_TRANSPORTER_1"/>
    <property type="match status" value="1"/>
</dbReference>
<evidence type="ECO:0000313" key="6">
    <source>
        <dbReference type="Proteomes" id="UP000248806"/>
    </source>
</evidence>
<dbReference type="SUPFAM" id="SSF52540">
    <property type="entry name" value="P-loop containing nucleoside triphosphate hydrolases"/>
    <property type="match status" value="1"/>
</dbReference>
<reference evidence="5 6" key="1">
    <citation type="submission" date="2018-06" db="EMBL/GenBank/DDBJ databases">
        <title>Genomic Encyclopedia of Archaeal and Bacterial Type Strains, Phase II (KMG-II): from individual species to whole genera.</title>
        <authorList>
            <person name="Goeker M."/>
        </authorList>
    </citation>
    <scope>NUCLEOTIDE SEQUENCE [LARGE SCALE GENOMIC DNA]</scope>
    <source>
        <strain evidence="5 6">ATCC BAA-1881</strain>
    </source>
</reference>
<evidence type="ECO:0000256" key="1">
    <source>
        <dbReference type="ARBA" id="ARBA00022448"/>
    </source>
</evidence>
<dbReference type="InterPro" id="IPR003593">
    <property type="entry name" value="AAA+_ATPase"/>
</dbReference>
<accession>A0A326U4Z6</accession>
<dbReference type="GO" id="GO:0016887">
    <property type="term" value="F:ATP hydrolysis activity"/>
    <property type="evidence" value="ECO:0007669"/>
    <property type="project" value="InterPro"/>
</dbReference>
<gene>
    <name evidence="5" type="ORF">EI42_03087</name>
</gene>
<dbReference type="RefSeq" id="WP_111323476.1">
    <property type="nucleotide sequence ID" value="NZ_BIFX01000001.1"/>
</dbReference>
<evidence type="ECO:0000259" key="4">
    <source>
        <dbReference type="PROSITE" id="PS50893"/>
    </source>
</evidence>
<dbReference type="InterPro" id="IPR027417">
    <property type="entry name" value="P-loop_NTPase"/>
</dbReference>
<dbReference type="PANTHER" id="PTHR24220">
    <property type="entry name" value="IMPORT ATP-BINDING PROTEIN"/>
    <property type="match status" value="1"/>
</dbReference>
<comment type="caution">
    <text evidence="5">The sequence shown here is derived from an EMBL/GenBank/DDBJ whole genome shotgun (WGS) entry which is preliminary data.</text>
</comment>
<dbReference type="SMART" id="SM00382">
    <property type="entry name" value="AAA"/>
    <property type="match status" value="1"/>
</dbReference>
<dbReference type="AlphaFoldDB" id="A0A326U4Z6"/>
<dbReference type="InterPro" id="IPR017911">
    <property type="entry name" value="MacB-like_ATP-bd"/>
</dbReference>
<dbReference type="FunFam" id="3.40.50.300:FF:000032">
    <property type="entry name" value="Export ABC transporter ATP-binding protein"/>
    <property type="match status" value="1"/>
</dbReference>
<dbReference type="InterPro" id="IPR003439">
    <property type="entry name" value="ABC_transporter-like_ATP-bd"/>
</dbReference>
<dbReference type="Gene3D" id="3.40.50.300">
    <property type="entry name" value="P-loop containing nucleotide triphosphate hydrolases"/>
    <property type="match status" value="1"/>
</dbReference>
<keyword evidence="1" id="KW-0813">Transport</keyword>
<dbReference type="InterPro" id="IPR015854">
    <property type="entry name" value="ABC_transpr_LolD-like"/>
</dbReference>
<evidence type="ECO:0000256" key="3">
    <source>
        <dbReference type="ARBA" id="ARBA00022840"/>
    </source>
</evidence>
<keyword evidence="3 5" id="KW-0067">ATP-binding</keyword>
<organism evidence="5 6">
    <name type="scientific">Thermosporothrix hazakensis</name>
    <dbReference type="NCBI Taxonomy" id="644383"/>
    <lineage>
        <taxon>Bacteria</taxon>
        <taxon>Bacillati</taxon>
        <taxon>Chloroflexota</taxon>
        <taxon>Ktedonobacteria</taxon>
        <taxon>Ktedonobacterales</taxon>
        <taxon>Thermosporotrichaceae</taxon>
        <taxon>Thermosporothrix</taxon>
    </lineage>
</organism>
<dbReference type="GO" id="GO:0005524">
    <property type="term" value="F:ATP binding"/>
    <property type="evidence" value="ECO:0007669"/>
    <property type="project" value="UniProtKB-KW"/>
</dbReference>
<keyword evidence="6" id="KW-1185">Reference proteome</keyword>
<dbReference type="PROSITE" id="PS50893">
    <property type="entry name" value="ABC_TRANSPORTER_2"/>
    <property type="match status" value="1"/>
</dbReference>
<feature type="domain" description="ABC transporter" evidence="4">
    <location>
        <begin position="22"/>
        <end position="244"/>
    </location>
</feature>
<evidence type="ECO:0000256" key="2">
    <source>
        <dbReference type="ARBA" id="ARBA00022741"/>
    </source>
</evidence>